<feature type="non-terminal residue" evidence="2">
    <location>
        <position position="100"/>
    </location>
</feature>
<evidence type="ECO:0000313" key="2">
    <source>
        <dbReference type="EMBL" id="GMS90917.1"/>
    </source>
</evidence>
<evidence type="ECO:0000256" key="1">
    <source>
        <dbReference type="SAM" id="MobiDB-lite"/>
    </source>
</evidence>
<dbReference type="AlphaFoldDB" id="A0AAV5T980"/>
<keyword evidence="3" id="KW-1185">Reference proteome</keyword>
<gene>
    <name evidence="2" type="ORF">PENTCL1PPCAC_13092</name>
</gene>
<proteinExistence type="predicted"/>
<feature type="non-terminal residue" evidence="2">
    <location>
        <position position="1"/>
    </location>
</feature>
<name>A0AAV5T980_9BILA</name>
<sequence length="100" mass="10524">STMARSAADAAHRQQQDQPQLPQVAPGTAAGIPMPPGAPSAAQIQQMVGGPASMPWPSHRPAVNLPFFQYDMIKNVNLDIGPSAHSGGLDLPFNDITTLR</sequence>
<reference evidence="2" key="1">
    <citation type="submission" date="2023-10" db="EMBL/GenBank/DDBJ databases">
        <title>Genome assembly of Pristionchus species.</title>
        <authorList>
            <person name="Yoshida K."/>
            <person name="Sommer R.J."/>
        </authorList>
    </citation>
    <scope>NUCLEOTIDE SEQUENCE</scope>
    <source>
        <strain evidence="2">RS0144</strain>
    </source>
</reference>
<feature type="compositionally biased region" description="Low complexity" evidence="1">
    <location>
        <begin position="16"/>
        <end position="25"/>
    </location>
</feature>
<protein>
    <submittedName>
        <fullName evidence="2">Uncharacterized protein</fullName>
    </submittedName>
</protein>
<dbReference type="Proteomes" id="UP001432027">
    <property type="component" value="Unassembled WGS sequence"/>
</dbReference>
<dbReference type="EMBL" id="BTSX01000003">
    <property type="protein sequence ID" value="GMS90917.1"/>
    <property type="molecule type" value="Genomic_DNA"/>
</dbReference>
<feature type="region of interest" description="Disordered" evidence="1">
    <location>
        <begin position="1"/>
        <end position="55"/>
    </location>
</feature>
<accession>A0AAV5T980</accession>
<organism evidence="2 3">
    <name type="scientific">Pristionchus entomophagus</name>
    <dbReference type="NCBI Taxonomy" id="358040"/>
    <lineage>
        <taxon>Eukaryota</taxon>
        <taxon>Metazoa</taxon>
        <taxon>Ecdysozoa</taxon>
        <taxon>Nematoda</taxon>
        <taxon>Chromadorea</taxon>
        <taxon>Rhabditida</taxon>
        <taxon>Rhabditina</taxon>
        <taxon>Diplogasteromorpha</taxon>
        <taxon>Diplogasteroidea</taxon>
        <taxon>Neodiplogasteridae</taxon>
        <taxon>Pristionchus</taxon>
    </lineage>
</organism>
<evidence type="ECO:0000313" key="3">
    <source>
        <dbReference type="Proteomes" id="UP001432027"/>
    </source>
</evidence>
<comment type="caution">
    <text evidence="2">The sequence shown here is derived from an EMBL/GenBank/DDBJ whole genome shotgun (WGS) entry which is preliminary data.</text>
</comment>